<dbReference type="EMBL" id="WNWQ01000692">
    <property type="protein sequence ID" value="KAE9964522.1"/>
    <property type="molecule type" value="Genomic_DNA"/>
</dbReference>
<proteinExistence type="predicted"/>
<dbReference type="AlphaFoldDB" id="A0A8H3U7F1"/>
<evidence type="ECO:0000313" key="3">
    <source>
        <dbReference type="Proteomes" id="UP000433883"/>
    </source>
</evidence>
<dbReference type="Pfam" id="PF08982">
    <property type="entry name" value="AtaL"/>
    <property type="match status" value="1"/>
</dbReference>
<dbReference type="InterPro" id="IPR015075">
    <property type="entry name" value="AtaL"/>
</dbReference>
<gene>
    <name evidence="2" type="ORF">BLS_008261</name>
</gene>
<dbReference type="SUPFAM" id="SSF55961">
    <property type="entry name" value="Bet v1-like"/>
    <property type="match status" value="1"/>
</dbReference>
<accession>A0A8H3U7F1</accession>
<protein>
    <recommendedName>
        <fullName evidence="4">DUF1857-domain-containing protein</fullName>
    </recommendedName>
</protein>
<feature type="compositionally biased region" description="Polar residues" evidence="1">
    <location>
        <begin position="183"/>
        <end position="196"/>
    </location>
</feature>
<dbReference type="Gene3D" id="3.30.530.20">
    <property type="match status" value="1"/>
</dbReference>
<evidence type="ECO:0000256" key="1">
    <source>
        <dbReference type="SAM" id="MobiDB-lite"/>
    </source>
</evidence>
<feature type="region of interest" description="Disordered" evidence="1">
    <location>
        <begin position="173"/>
        <end position="196"/>
    </location>
</feature>
<comment type="caution">
    <text evidence="2">The sequence shown here is derived from an EMBL/GenBank/DDBJ whole genome shotgun (WGS) entry which is preliminary data.</text>
</comment>
<dbReference type="InterPro" id="IPR023393">
    <property type="entry name" value="START-like_dom_sf"/>
</dbReference>
<organism evidence="2 3">
    <name type="scientific">Venturia inaequalis</name>
    <name type="common">Apple scab fungus</name>
    <dbReference type="NCBI Taxonomy" id="5025"/>
    <lineage>
        <taxon>Eukaryota</taxon>
        <taxon>Fungi</taxon>
        <taxon>Dikarya</taxon>
        <taxon>Ascomycota</taxon>
        <taxon>Pezizomycotina</taxon>
        <taxon>Dothideomycetes</taxon>
        <taxon>Pleosporomycetidae</taxon>
        <taxon>Venturiales</taxon>
        <taxon>Venturiaceae</taxon>
        <taxon>Venturia</taxon>
    </lineage>
</organism>
<name>A0A8H3U7F1_VENIN</name>
<evidence type="ECO:0008006" key="4">
    <source>
        <dbReference type="Google" id="ProtNLM"/>
    </source>
</evidence>
<reference evidence="2 3" key="1">
    <citation type="submission" date="2019-11" db="EMBL/GenBank/DDBJ databases">
        <title>Venturia inaequalis Genome Resource.</title>
        <authorList>
            <person name="Lichtner F.J."/>
        </authorList>
    </citation>
    <scope>NUCLEOTIDE SEQUENCE [LARGE SCALE GENOMIC DNA]</scope>
    <source>
        <strain evidence="2">Bline_iso_100314</strain>
    </source>
</reference>
<evidence type="ECO:0000313" key="2">
    <source>
        <dbReference type="EMBL" id="KAE9964522.1"/>
    </source>
</evidence>
<sequence length="196" mass="21067">MTVIYAAATAVVNPPGSELLISQDQLWEALELKRTQRFLAVIDTCEVLEDIDDTILREVKFKDGGGKFKAPVIGKTVQERVTHHAPISSTSGAGVEMFNVVGNTSRVLNIVSTGANPGELYLTFTFEWDHPEIEKGSAEELAKQIQYQASAPAGLAGTLGKIREMVKAGELGGSIIPSEAKPPSSSNRNSMELVQV</sequence>
<dbReference type="Proteomes" id="UP000433883">
    <property type="component" value="Unassembled WGS sequence"/>
</dbReference>